<dbReference type="InterPro" id="IPR011610">
    <property type="entry name" value="SAM_mthyl_Trfase_ML2640-like"/>
</dbReference>
<dbReference type="PANTHER" id="PTHR43619:SF2">
    <property type="entry name" value="S-ADENOSYL-L-METHIONINE-DEPENDENT METHYLTRANSFERASES SUPERFAMILY PROTEIN"/>
    <property type="match status" value="1"/>
</dbReference>
<keyword evidence="5" id="KW-1185">Reference proteome</keyword>
<dbReference type="NCBIfam" id="TIGR00027">
    <property type="entry name" value="mthyl_TIGR00027"/>
    <property type="match status" value="1"/>
</dbReference>
<dbReference type="EMBL" id="GL883021">
    <property type="protein sequence ID" value="EGG17745.1"/>
    <property type="molecule type" value="Genomic_DNA"/>
</dbReference>
<name>F4Q3Y9_CACFS</name>
<evidence type="ECO:0000256" key="1">
    <source>
        <dbReference type="ARBA" id="ARBA00008138"/>
    </source>
</evidence>
<dbReference type="OrthoDB" id="18859at2759"/>
<keyword evidence="2" id="KW-0489">Methyltransferase</keyword>
<dbReference type="OMA" id="GFNPAMH"/>
<dbReference type="AlphaFoldDB" id="F4Q3Y9"/>
<comment type="similarity">
    <text evidence="1">Belongs to the UPF0677 family.</text>
</comment>
<protein>
    <recommendedName>
        <fullName evidence="6">S-adenosyl-L-methionine-dependent methyltransferase</fullName>
    </recommendedName>
</protein>
<organism evidence="4 5">
    <name type="scientific">Cavenderia fasciculata</name>
    <name type="common">Slime mold</name>
    <name type="synonym">Dictyostelium fasciculatum</name>
    <dbReference type="NCBI Taxonomy" id="261658"/>
    <lineage>
        <taxon>Eukaryota</taxon>
        <taxon>Amoebozoa</taxon>
        <taxon>Evosea</taxon>
        <taxon>Eumycetozoa</taxon>
        <taxon>Dictyostelia</taxon>
        <taxon>Acytosteliales</taxon>
        <taxon>Cavenderiaceae</taxon>
        <taxon>Cavenderia</taxon>
    </lineage>
</organism>
<evidence type="ECO:0000313" key="4">
    <source>
        <dbReference type="EMBL" id="EGG17745.1"/>
    </source>
</evidence>
<dbReference type="InterPro" id="IPR007213">
    <property type="entry name" value="Ppm1/Ppm2/Tcmp"/>
</dbReference>
<sequence length="401" mass="46235">MGDYNNNNNNTIINSVIKGVARTSIYVAATRAISTNKFIRQSRVDDDDDDADHHKQQQQQQVLSNYFVDHFYVDDLDDSFLDKNVTVYDPYAYFFSTHPQSVELLINNLLTVATAEEEEEDNNKSLNESIRETVTNYNPLHSWRHLMSTNAMLRGAKRTKLIDQLVLDNVVNNNQNNQNNQNNNNEKIKQVVVLASGLDTRHLRLPFDSDTKVFEIDLEQVIAYKRLILDQVTSHYITKPISQSTNTLLAADLLDSKHWTSLLESNGFNRSIPTFWLAEGLVMYFTEQQVHQLLSTISDLSSPHSQLLLHTLHPKVEERLDNTDINNHNQDNNQNNNNNNIINKNEFKYSTTDPESLIMKYAKSFQPIKTYNYQDIDQMFIGQVSQDTPLETSQFTLSIKK</sequence>
<dbReference type="SUPFAM" id="SSF53335">
    <property type="entry name" value="S-adenosyl-L-methionine-dependent methyltransferases"/>
    <property type="match status" value="1"/>
</dbReference>
<evidence type="ECO:0000256" key="2">
    <source>
        <dbReference type="ARBA" id="ARBA00022603"/>
    </source>
</evidence>
<dbReference type="GO" id="GO:0008168">
    <property type="term" value="F:methyltransferase activity"/>
    <property type="evidence" value="ECO:0007669"/>
    <property type="project" value="UniProtKB-KW"/>
</dbReference>
<dbReference type="PANTHER" id="PTHR43619">
    <property type="entry name" value="S-ADENOSYL-L-METHIONINE-DEPENDENT METHYLTRANSFERASE YKTD-RELATED"/>
    <property type="match status" value="1"/>
</dbReference>
<dbReference type="GeneID" id="14868983"/>
<evidence type="ECO:0000313" key="5">
    <source>
        <dbReference type="Proteomes" id="UP000007797"/>
    </source>
</evidence>
<evidence type="ECO:0008006" key="6">
    <source>
        <dbReference type="Google" id="ProtNLM"/>
    </source>
</evidence>
<dbReference type="Proteomes" id="UP000007797">
    <property type="component" value="Unassembled WGS sequence"/>
</dbReference>
<dbReference type="STRING" id="1054147.F4Q3Y9"/>
<dbReference type="InterPro" id="IPR029063">
    <property type="entry name" value="SAM-dependent_MTases_sf"/>
</dbReference>
<dbReference type="Gene3D" id="3.40.50.150">
    <property type="entry name" value="Vaccinia Virus protein VP39"/>
    <property type="match status" value="1"/>
</dbReference>
<dbReference type="GO" id="GO:0032259">
    <property type="term" value="P:methylation"/>
    <property type="evidence" value="ECO:0007669"/>
    <property type="project" value="UniProtKB-KW"/>
</dbReference>
<dbReference type="KEGG" id="dfa:DFA_08744"/>
<dbReference type="RefSeq" id="XP_004356229.1">
    <property type="nucleotide sequence ID" value="XM_004356176.1"/>
</dbReference>
<proteinExistence type="inferred from homology"/>
<accession>F4Q3Y9</accession>
<keyword evidence="3" id="KW-0808">Transferase</keyword>
<dbReference type="Pfam" id="PF04072">
    <property type="entry name" value="LCM"/>
    <property type="match status" value="1"/>
</dbReference>
<reference evidence="5" key="1">
    <citation type="journal article" date="2011" name="Genome Res.">
        <title>Phylogeny-wide analysis of social amoeba genomes highlights ancient origins for complex intercellular communication.</title>
        <authorList>
            <person name="Heidel A.J."/>
            <person name="Lawal H.M."/>
            <person name="Felder M."/>
            <person name="Schilde C."/>
            <person name="Helps N.R."/>
            <person name="Tunggal B."/>
            <person name="Rivero F."/>
            <person name="John U."/>
            <person name="Schleicher M."/>
            <person name="Eichinger L."/>
            <person name="Platzer M."/>
            <person name="Noegel A.A."/>
            <person name="Schaap P."/>
            <person name="Gloeckner G."/>
        </authorList>
    </citation>
    <scope>NUCLEOTIDE SEQUENCE [LARGE SCALE GENOMIC DNA]</scope>
    <source>
        <strain evidence="5">SH3</strain>
    </source>
</reference>
<evidence type="ECO:0000256" key="3">
    <source>
        <dbReference type="ARBA" id="ARBA00022679"/>
    </source>
</evidence>
<gene>
    <name evidence="4" type="ORF">DFA_08744</name>
</gene>